<organism evidence="1 2">
    <name type="scientific">Methanospirillum purgamenti</name>
    <dbReference type="NCBI Taxonomy" id="2834276"/>
    <lineage>
        <taxon>Archaea</taxon>
        <taxon>Methanobacteriati</taxon>
        <taxon>Methanobacteriota</taxon>
        <taxon>Stenosarchaea group</taxon>
        <taxon>Methanomicrobia</taxon>
        <taxon>Methanomicrobiales</taxon>
        <taxon>Methanospirillaceae</taxon>
        <taxon>Methanospirillum</taxon>
    </lineage>
</organism>
<sequence length="839" mass="90218">MGPSKIVDLDGRPKELTEYILKNLLEVCPHCGYVAENIEKPTSINREYLRSPEYVSLCHTEGAESPYLFLRAAFIKLGEQNQEKAITYYVYAAWCADSRFQHELALQSRKNAISLIFSNNKSFADISSKKWVQVIDLIRRYGDFQAVINHCTTLLPIAGPILTLGMEYELILAKNNDRESHTNIDAATVIQNRARTHSSTEKYVIAGKVYSIEENGYGSGWAWISETRTLILTNYHGSAIEVSGSVTIRIDQADNHITSPHGPAIHVLNGDLKITGYGILSIKAEEQGIFVSSGSLEVQQSVLDIRTKGNGMHASGTIYLTNNTVIEIHSRSNGLISDSGNLHSNLGTVLKIFGEESGVIISRDVTISTGLYHIESSQGSGIQIYHGSLSLADCLLDIISSEICIHIKNGNLVFNVMKCNLHGSCGIVVHGMSSFEKSLLTICGDETGLFVSRDAKFTGGRFECSAKNALSIKGSLQIANSNITASGENAIYSGGDFKLAGGILILNGDTVMHVSNNFEISDGLIIGVGRLHGIIIEGSYTQSGGDITISGESHEGMKISGKEMIMTHGILKTNGRTCGLEVSGNVFLLGFTLFASGNIGFSVQGSLKMDKGELNVTGEEIGISLKGGTLHIGSTLSVIITGNTGIYAINDIEIAGSSFHVSGQFAGVVQEKGNLIINGGAIDISAEEYGILVQSGSMNIQGGIITVMNTRMKDLGGSGIVVAQGNFHANSLLTVNGESIGISVPNGTIAIQQGSLKAYGYRSAIIGESLHIRGFSSLTAYGKTQGAIILTNKEFLDDERIHFWAGTSEKTAIEDVYKDQRYVHAYTDEPRIPDSMAED</sequence>
<dbReference type="AlphaFoldDB" id="A0A8E7AVE7"/>
<dbReference type="KEGG" id="mrtj:KHC33_13240"/>
<dbReference type="EMBL" id="CP075546">
    <property type="protein sequence ID" value="QVV88282.1"/>
    <property type="molecule type" value="Genomic_DNA"/>
</dbReference>
<protein>
    <submittedName>
        <fullName evidence="1">Carbohydrate-binding domain-containing protein</fullName>
    </submittedName>
</protein>
<name>A0A8E7AVE7_9EURY</name>
<dbReference type="RefSeq" id="WP_214419098.1">
    <property type="nucleotide sequence ID" value="NZ_CP075546.1"/>
</dbReference>
<proteinExistence type="predicted"/>
<evidence type="ECO:0000313" key="2">
    <source>
        <dbReference type="Proteomes" id="UP000680656"/>
    </source>
</evidence>
<evidence type="ECO:0000313" key="1">
    <source>
        <dbReference type="EMBL" id="QVV88282.1"/>
    </source>
</evidence>
<reference evidence="1 2" key="1">
    <citation type="submission" date="2021-05" db="EMBL/GenBank/DDBJ databases">
        <title>A novel Methanospirillum isolate from a pyrite-forming mixed culture.</title>
        <authorList>
            <person name="Bunk B."/>
            <person name="Sproer C."/>
            <person name="Spring S."/>
            <person name="Pester M."/>
        </authorList>
    </citation>
    <scope>NUCLEOTIDE SEQUENCE [LARGE SCALE GENOMIC DNA]</scope>
    <source>
        <strain evidence="1 2">J.3.6.1-F.2.7.3</strain>
    </source>
</reference>
<accession>A0A8E7AVE7</accession>
<dbReference type="Proteomes" id="UP000680656">
    <property type="component" value="Chromosome"/>
</dbReference>
<gene>
    <name evidence="1" type="ORF">KHC33_13240</name>
</gene>
<dbReference type="GeneID" id="65098166"/>
<keyword evidence="2" id="KW-1185">Reference proteome</keyword>